<protein>
    <submittedName>
        <fullName evidence="1">Uncharacterized protein</fullName>
    </submittedName>
</protein>
<comment type="caution">
    <text evidence="1">The sequence shown here is derived from an EMBL/GenBank/DDBJ whole genome shotgun (WGS) entry which is preliminary data.</text>
</comment>
<dbReference type="AlphaFoldDB" id="A0A2N1MQS7"/>
<reference evidence="1 3" key="2">
    <citation type="submission" date="2017-10" db="EMBL/GenBank/DDBJ databases">
        <title>Extensive intraspecific genome diversity in a model arbuscular mycorrhizal fungus.</title>
        <authorList>
            <person name="Chen E.C.H."/>
            <person name="Morin E."/>
            <person name="Baudet D."/>
            <person name="Noel J."/>
            <person name="Ndikumana S."/>
            <person name="Charron P."/>
            <person name="St-Onge C."/>
            <person name="Giorgi J."/>
            <person name="Grigoriev I.V."/>
            <person name="Roux C."/>
            <person name="Martin F.M."/>
            <person name="Corradi N."/>
        </authorList>
    </citation>
    <scope>NUCLEOTIDE SEQUENCE [LARGE SCALE GENOMIC DNA]</scope>
    <source>
        <strain evidence="1 3">C2</strain>
    </source>
</reference>
<evidence type="ECO:0000313" key="1">
    <source>
        <dbReference type="EMBL" id="PKK63976.1"/>
    </source>
</evidence>
<reference evidence="1 3" key="1">
    <citation type="submission" date="2016-04" db="EMBL/GenBank/DDBJ databases">
        <title>Genome analyses suggest a sexual origin of heterokaryosis in a supposedly ancient asexual fungus.</title>
        <authorList>
            <person name="Ropars J."/>
            <person name="Sedzielewska K."/>
            <person name="Noel J."/>
            <person name="Charron P."/>
            <person name="Farinelli L."/>
            <person name="Marton T."/>
            <person name="Kruger M."/>
            <person name="Pelin A."/>
            <person name="Brachmann A."/>
            <person name="Corradi N."/>
        </authorList>
    </citation>
    <scope>NUCLEOTIDE SEQUENCE [LARGE SCALE GENOMIC DNA]</scope>
    <source>
        <strain evidence="1 3">C2</strain>
    </source>
</reference>
<dbReference type="EMBL" id="LLXL01000124">
    <property type="protein sequence ID" value="PKK77537.1"/>
    <property type="molecule type" value="Genomic_DNA"/>
</dbReference>
<dbReference type="Proteomes" id="UP000233469">
    <property type="component" value="Unassembled WGS sequence"/>
</dbReference>
<dbReference type="EMBL" id="LLXL01001531">
    <property type="protein sequence ID" value="PKK63976.1"/>
    <property type="molecule type" value="Genomic_DNA"/>
</dbReference>
<sequence>MTGITDLRNLNNNDSEHYKQINIDPSLNDENYEVFGTIISDNNSKIDQKNISIKFGFYDVNGFFAIIKKLEETNIDISECYVLWMIIGNPLKLSIFSPINREIQVNCVKESIKIQHVRPIYSI</sequence>
<evidence type="ECO:0000313" key="3">
    <source>
        <dbReference type="Proteomes" id="UP000233469"/>
    </source>
</evidence>
<evidence type="ECO:0000313" key="2">
    <source>
        <dbReference type="EMBL" id="PKK77537.1"/>
    </source>
</evidence>
<name>A0A2N1MQS7_9GLOM</name>
<gene>
    <name evidence="1" type="ORF">RhiirC2_120799</name>
    <name evidence="2" type="ORF">RhiirC2_64371</name>
</gene>
<organism evidence="1 3">
    <name type="scientific">Rhizophagus irregularis</name>
    <dbReference type="NCBI Taxonomy" id="588596"/>
    <lineage>
        <taxon>Eukaryota</taxon>
        <taxon>Fungi</taxon>
        <taxon>Fungi incertae sedis</taxon>
        <taxon>Mucoromycota</taxon>
        <taxon>Glomeromycotina</taxon>
        <taxon>Glomeromycetes</taxon>
        <taxon>Glomerales</taxon>
        <taxon>Glomeraceae</taxon>
        <taxon>Rhizophagus</taxon>
    </lineage>
</organism>
<proteinExistence type="predicted"/>
<accession>A0A2N1MQS7</accession>